<dbReference type="InterPro" id="IPR050274">
    <property type="entry name" value="Nuclear_hormone_rcpt_NR2"/>
</dbReference>
<dbReference type="GO" id="GO:0003700">
    <property type="term" value="F:DNA-binding transcription factor activity"/>
    <property type="evidence" value="ECO:0007669"/>
    <property type="project" value="InterPro"/>
</dbReference>
<dbReference type="PRINTS" id="PR00047">
    <property type="entry name" value="STROIDFINGER"/>
</dbReference>
<evidence type="ECO:0000313" key="13">
    <source>
        <dbReference type="EMBL" id="THD25904.1"/>
    </source>
</evidence>
<dbReference type="AlphaFoldDB" id="A0A4E0RIT4"/>
<dbReference type="GO" id="GO:0008270">
    <property type="term" value="F:zinc ion binding"/>
    <property type="evidence" value="ECO:0007669"/>
    <property type="project" value="UniProtKB-KW"/>
</dbReference>
<evidence type="ECO:0000256" key="6">
    <source>
        <dbReference type="ARBA" id="ARBA00023125"/>
    </source>
</evidence>
<evidence type="ECO:0000256" key="7">
    <source>
        <dbReference type="ARBA" id="ARBA00023163"/>
    </source>
</evidence>
<dbReference type="PROSITE" id="PS51843">
    <property type="entry name" value="NR_LBD"/>
    <property type="match status" value="1"/>
</dbReference>
<dbReference type="PROSITE" id="PS51030">
    <property type="entry name" value="NUCLEAR_REC_DBD_2"/>
    <property type="match status" value="1"/>
</dbReference>
<evidence type="ECO:0000256" key="5">
    <source>
        <dbReference type="ARBA" id="ARBA00023015"/>
    </source>
</evidence>
<keyword evidence="9" id="KW-0539">Nucleus</keyword>
<protein>
    <submittedName>
        <fullName evidence="13">Hepatocyte nuclear factor 4-alpha</fullName>
    </submittedName>
</protein>
<evidence type="ECO:0000256" key="8">
    <source>
        <dbReference type="ARBA" id="ARBA00023170"/>
    </source>
</evidence>
<evidence type="ECO:0000313" key="14">
    <source>
        <dbReference type="Proteomes" id="UP000230066"/>
    </source>
</evidence>
<keyword evidence="14" id="KW-1185">Reference proteome</keyword>
<evidence type="ECO:0000256" key="9">
    <source>
        <dbReference type="ARBA" id="ARBA00023242"/>
    </source>
</evidence>
<feature type="region of interest" description="Disordered" evidence="10">
    <location>
        <begin position="152"/>
        <end position="186"/>
    </location>
</feature>
<dbReference type="GO" id="GO:0005634">
    <property type="term" value="C:nucleus"/>
    <property type="evidence" value="ECO:0007669"/>
    <property type="project" value="UniProtKB-SubCell"/>
</dbReference>
<evidence type="ECO:0000256" key="2">
    <source>
        <dbReference type="ARBA" id="ARBA00022723"/>
    </source>
</evidence>
<dbReference type="Pfam" id="PF00104">
    <property type="entry name" value="Hormone_recep"/>
    <property type="match status" value="2"/>
</dbReference>
<dbReference type="EMBL" id="JXXN02000943">
    <property type="protein sequence ID" value="THD25904.1"/>
    <property type="molecule type" value="Genomic_DNA"/>
</dbReference>
<dbReference type="InterPro" id="IPR035500">
    <property type="entry name" value="NHR-like_dom_sf"/>
</dbReference>
<dbReference type="Gene3D" id="3.30.50.10">
    <property type="entry name" value="Erythroid Transcription Factor GATA-1, subunit A"/>
    <property type="match status" value="1"/>
</dbReference>
<comment type="subcellular location">
    <subcellularLocation>
        <location evidence="1">Nucleus</location>
    </subcellularLocation>
</comment>
<dbReference type="InterPro" id="IPR000536">
    <property type="entry name" value="Nucl_hrmn_rcpt_lig-bd"/>
</dbReference>
<keyword evidence="5" id="KW-0805">Transcription regulation</keyword>
<keyword evidence="3" id="KW-0863">Zinc-finger</keyword>
<dbReference type="SUPFAM" id="SSF48508">
    <property type="entry name" value="Nuclear receptor ligand-binding domain"/>
    <property type="match status" value="1"/>
</dbReference>
<dbReference type="Proteomes" id="UP000230066">
    <property type="component" value="Unassembled WGS sequence"/>
</dbReference>
<feature type="compositionally biased region" description="Pro residues" evidence="10">
    <location>
        <begin position="562"/>
        <end position="578"/>
    </location>
</feature>
<dbReference type="InterPro" id="IPR049636">
    <property type="entry name" value="HNF4-like_DBD"/>
</dbReference>
<dbReference type="SMART" id="SM00430">
    <property type="entry name" value="HOLI"/>
    <property type="match status" value="1"/>
</dbReference>
<reference evidence="13" key="1">
    <citation type="submission" date="2019-03" db="EMBL/GenBank/DDBJ databases">
        <title>Improved annotation for the trematode Fasciola hepatica.</title>
        <authorList>
            <person name="Choi Y.-J."/>
            <person name="Martin J."/>
            <person name="Mitreva M."/>
        </authorList>
    </citation>
    <scope>NUCLEOTIDE SEQUENCE [LARGE SCALE GENOMIC DNA]</scope>
</reference>
<feature type="compositionally biased region" description="Polar residues" evidence="10">
    <location>
        <begin position="530"/>
        <end position="541"/>
    </location>
</feature>
<keyword evidence="4" id="KW-0862">Zinc</keyword>
<comment type="caution">
    <text evidence="13">The sequence shown here is derived from an EMBL/GenBank/DDBJ whole genome shotgun (WGS) entry which is preliminary data.</text>
</comment>
<dbReference type="CDD" id="cd06960">
    <property type="entry name" value="NR_DBD_HNF4A"/>
    <property type="match status" value="1"/>
</dbReference>
<dbReference type="Gene3D" id="1.10.565.10">
    <property type="entry name" value="Retinoid X Receptor"/>
    <property type="match status" value="2"/>
</dbReference>
<dbReference type="InterPro" id="IPR001628">
    <property type="entry name" value="Znf_hrmn_rcpt"/>
</dbReference>
<feature type="compositionally biased region" description="Polar residues" evidence="10">
    <location>
        <begin position="865"/>
        <end position="889"/>
    </location>
</feature>
<accession>A0A4E0RIT4</accession>
<keyword evidence="6" id="KW-0238">DNA-binding</keyword>
<dbReference type="InterPro" id="IPR013088">
    <property type="entry name" value="Znf_NHR/GATA"/>
</dbReference>
<feature type="region of interest" description="Disordered" evidence="10">
    <location>
        <begin position="865"/>
        <end position="891"/>
    </location>
</feature>
<feature type="compositionally biased region" description="Low complexity" evidence="10">
    <location>
        <begin position="594"/>
        <end position="613"/>
    </location>
</feature>
<evidence type="ECO:0000259" key="11">
    <source>
        <dbReference type="PROSITE" id="PS51030"/>
    </source>
</evidence>
<dbReference type="SMART" id="SM00399">
    <property type="entry name" value="ZnF_C4"/>
    <property type="match status" value="1"/>
</dbReference>
<keyword evidence="8" id="KW-0675">Receptor</keyword>
<dbReference type="SUPFAM" id="SSF57716">
    <property type="entry name" value="Glucocorticoid receptor-like (DNA-binding domain)"/>
    <property type="match status" value="1"/>
</dbReference>
<name>A0A4E0RIT4_FASHE</name>
<keyword evidence="2" id="KW-0479">Metal-binding</keyword>
<proteinExistence type="predicted"/>
<evidence type="ECO:0000259" key="12">
    <source>
        <dbReference type="PROSITE" id="PS51843"/>
    </source>
</evidence>
<dbReference type="PRINTS" id="PR00398">
    <property type="entry name" value="STRDHORMONER"/>
</dbReference>
<dbReference type="Pfam" id="PF00105">
    <property type="entry name" value="zf-C4"/>
    <property type="match status" value="1"/>
</dbReference>
<keyword evidence="7" id="KW-0804">Transcription</keyword>
<evidence type="ECO:0000256" key="3">
    <source>
        <dbReference type="ARBA" id="ARBA00022771"/>
    </source>
</evidence>
<feature type="domain" description="Nuclear receptor" evidence="11">
    <location>
        <begin position="244"/>
        <end position="344"/>
    </location>
</feature>
<dbReference type="PANTHER" id="PTHR24083">
    <property type="entry name" value="NUCLEAR HORMONE RECEPTOR"/>
    <property type="match status" value="1"/>
</dbReference>
<feature type="domain" description="NR LBD" evidence="12">
    <location>
        <begin position="383"/>
        <end position="777"/>
    </location>
</feature>
<dbReference type="InterPro" id="IPR001723">
    <property type="entry name" value="Nuclear_hrmn_rcpt"/>
</dbReference>
<evidence type="ECO:0000256" key="1">
    <source>
        <dbReference type="ARBA" id="ARBA00004123"/>
    </source>
</evidence>
<feature type="compositionally biased region" description="Polar residues" evidence="10">
    <location>
        <begin position="161"/>
        <end position="171"/>
    </location>
</feature>
<evidence type="ECO:0000256" key="4">
    <source>
        <dbReference type="ARBA" id="ARBA00022833"/>
    </source>
</evidence>
<feature type="region of interest" description="Disordered" evidence="10">
    <location>
        <begin position="530"/>
        <end position="619"/>
    </location>
</feature>
<feature type="compositionally biased region" description="Polar residues" evidence="10">
    <location>
        <begin position="89"/>
        <end position="106"/>
    </location>
</feature>
<dbReference type="GO" id="GO:0000978">
    <property type="term" value="F:RNA polymerase II cis-regulatory region sequence-specific DNA binding"/>
    <property type="evidence" value="ECO:0007669"/>
    <property type="project" value="InterPro"/>
</dbReference>
<feature type="region of interest" description="Disordered" evidence="10">
    <location>
        <begin position="88"/>
        <end position="107"/>
    </location>
</feature>
<feature type="compositionally biased region" description="Low complexity" evidence="10">
    <location>
        <begin position="550"/>
        <end position="561"/>
    </location>
</feature>
<evidence type="ECO:0000256" key="10">
    <source>
        <dbReference type="SAM" id="MobiDB-lite"/>
    </source>
</evidence>
<sequence>MTDRHGLIDRITVAAAAAAAAGFSSTTDGLLDPVNRGAHGYFTAGDFPHHLVRFDPQTVPNSLAYFKETSSFNQPPSFRGKSMLEETCKQQLQPNPSEQPTSQSMGHSVVSMDYQLRPLVTGGLAATEHLGHMMVDSTLPSSSYQYYMQTHQQAQQQQQQHLGSSHSSAQIVPTHETQETHGSPHGSGMAVYDLHVGETDPGLSVAIGMERAMLGSSSGEVDASPTGEKPESIDVSDSVSLSFGSVCLICGDRATAMILYHMSTSSFSSTPTTIIASIHVGKHYGAYSCDGCKGFFRRSVRRNHSYTCRQKRQCVVTKDKRNQCRFCRLRKCFRVGMKKSAVQNERDKISNRPLTYDAITNGQSMFDLQQLLSAENRAQCLFQNKHNVELWSRRCQDVMGSNIEELPTDSTDVKPHFADEIDICDSMKTQLLFLIEWAKNLPSFVSLTRNDQVTLLRSHTGEMLILGAVWRSLSNVGPTHVYPGEASSCSNTGSVNQANMLNNPGGFLVDSIPTGAKPRRKSNAIQAIQNTTQQRSMSWSVPGTEARPQSVSSHTSDSSQTPPAPAPPSSRPPPPPLPTNSTVTHTQMQPPIRSSSSSSLTGQQQQSSVGSQVNTVPSVSRLESETKPICIDSTLDPSQQLILLGNNRIISRHSPQRQIAEIASQILEQLYQPMYGLCLDESEFACLRAIVFFDPSCANLSENGRIVVRAYQYQIQTELMHLMNDKLYLPQGRFGALLLLLPDLRSITHRMVDHLQLARQMGLTHLDGILSEILSTGSDISQCMINQMGEFIPRYEPERMITDMYGEESKTKHLSSTVSPYLGSVPTTGTTTSITNTATITASNSKQDDSGSTGANERTVLCEYSTTTPSINSKPSIANRTAQSKQSGSIRAADMGMTQPECASVDHSSSMAGHIDTSRPFSLHNLGRTGLMSRSTAFVPYVHSHTTAVPQTSAESYISSAVPTRLGWNEFGFGRVQMTGSMLDYGYQQTSDSDLVSYPIRRYGSTEAEINPSYLLHGPPDAFEHSPVAPGPFDGSTTPISAPIQLDTTGYETSPYYITSQSSLHIPPPHVGDTASRLGLALLPTCSTSSVCASSISTAASVSSGSTITRADLVPRLMENMFTSMFSTDSQSEDTQYQFYHPNP</sequence>
<organism evidence="13 14">
    <name type="scientific">Fasciola hepatica</name>
    <name type="common">Liver fluke</name>
    <dbReference type="NCBI Taxonomy" id="6192"/>
    <lineage>
        <taxon>Eukaryota</taxon>
        <taxon>Metazoa</taxon>
        <taxon>Spiralia</taxon>
        <taxon>Lophotrochozoa</taxon>
        <taxon>Platyhelminthes</taxon>
        <taxon>Trematoda</taxon>
        <taxon>Digenea</taxon>
        <taxon>Plagiorchiida</taxon>
        <taxon>Echinostomata</taxon>
        <taxon>Echinostomatoidea</taxon>
        <taxon>Fasciolidae</taxon>
        <taxon>Fasciola</taxon>
    </lineage>
</organism>
<gene>
    <name evidence="13" type="ORF">D915_003315</name>
</gene>